<evidence type="ECO:0000256" key="3">
    <source>
        <dbReference type="ARBA" id="ARBA00012180"/>
    </source>
</evidence>
<dbReference type="InterPro" id="IPR036397">
    <property type="entry name" value="RNaseH_sf"/>
</dbReference>
<dbReference type="InterPro" id="IPR002156">
    <property type="entry name" value="RNaseH_domain"/>
</dbReference>
<dbReference type="GO" id="GO:0004523">
    <property type="term" value="F:RNA-DNA hybrid ribonuclease activity"/>
    <property type="evidence" value="ECO:0007669"/>
    <property type="project" value="UniProtKB-EC"/>
</dbReference>
<dbReference type="SUPFAM" id="SSF56219">
    <property type="entry name" value="DNase I-like"/>
    <property type="match status" value="1"/>
</dbReference>
<keyword evidence="5" id="KW-0479">Metal-binding</keyword>
<evidence type="ECO:0000256" key="2">
    <source>
        <dbReference type="ARBA" id="ARBA00005300"/>
    </source>
</evidence>
<dbReference type="EC" id="3.1.26.4" evidence="3"/>
<dbReference type="Pfam" id="PF00075">
    <property type="entry name" value="RNase_H"/>
    <property type="match status" value="1"/>
</dbReference>
<dbReference type="GO" id="GO:0003676">
    <property type="term" value="F:nucleic acid binding"/>
    <property type="evidence" value="ECO:0007669"/>
    <property type="project" value="InterPro"/>
</dbReference>
<dbReference type="InterPro" id="IPR036691">
    <property type="entry name" value="Endo/exonu/phosph_ase_sf"/>
</dbReference>
<dbReference type="Proteomes" id="UP000278807">
    <property type="component" value="Unassembled WGS sequence"/>
</dbReference>
<dbReference type="PANTHER" id="PTHR10642:SF26">
    <property type="entry name" value="RIBONUCLEASE H1"/>
    <property type="match status" value="1"/>
</dbReference>
<name>A0A0R3TVR1_RODNA</name>
<gene>
    <name evidence="10" type="ORF">HNAJ_LOCUS11911</name>
</gene>
<dbReference type="AlphaFoldDB" id="A0A0R3TVR1"/>
<evidence type="ECO:0000313" key="10">
    <source>
        <dbReference type="EMBL" id="VDO11693.1"/>
    </source>
</evidence>
<keyword evidence="4" id="KW-0540">Nuclease</keyword>
<evidence type="ECO:0000256" key="4">
    <source>
        <dbReference type="ARBA" id="ARBA00022722"/>
    </source>
</evidence>
<protein>
    <recommendedName>
        <fullName evidence="3">ribonuclease H</fullName>
        <ecNumber evidence="3">3.1.26.4</ecNumber>
    </recommendedName>
</protein>
<dbReference type="GO" id="GO:0046872">
    <property type="term" value="F:metal ion binding"/>
    <property type="evidence" value="ECO:0007669"/>
    <property type="project" value="UniProtKB-KW"/>
</dbReference>
<dbReference type="WBParaSite" id="HNAJ_0001192201-mRNA-1">
    <property type="protein sequence ID" value="HNAJ_0001192201-mRNA-1"/>
    <property type="gene ID" value="HNAJ_0001192201"/>
</dbReference>
<dbReference type="SUPFAM" id="SSF53098">
    <property type="entry name" value="Ribonuclease H-like"/>
    <property type="match status" value="1"/>
</dbReference>
<evidence type="ECO:0000256" key="5">
    <source>
        <dbReference type="ARBA" id="ARBA00022723"/>
    </source>
</evidence>
<evidence type="ECO:0000256" key="8">
    <source>
        <dbReference type="SAM" id="Coils"/>
    </source>
</evidence>
<reference evidence="10 11" key="2">
    <citation type="submission" date="2018-11" db="EMBL/GenBank/DDBJ databases">
        <authorList>
            <consortium name="Pathogen Informatics"/>
        </authorList>
    </citation>
    <scope>NUCLEOTIDE SEQUENCE [LARGE SCALE GENOMIC DNA]</scope>
</reference>
<evidence type="ECO:0000259" key="9">
    <source>
        <dbReference type="PROSITE" id="PS50879"/>
    </source>
</evidence>
<evidence type="ECO:0000256" key="7">
    <source>
        <dbReference type="ARBA" id="ARBA00022801"/>
    </source>
</evidence>
<dbReference type="InterPro" id="IPR050092">
    <property type="entry name" value="RNase_H"/>
</dbReference>
<evidence type="ECO:0000313" key="12">
    <source>
        <dbReference type="WBParaSite" id="HNAJ_0001192201-mRNA-1"/>
    </source>
</evidence>
<dbReference type="Gene3D" id="3.60.10.10">
    <property type="entry name" value="Endonuclease/exonuclease/phosphatase"/>
    <property type="match status" value="1"/>
</dbReference>
<reference evidence="12" key="1">
    <citation type="submission" date="2017-02" db="UniProtKB">
        <authorList>
            <consortium name="WormBaseParasite"/>
        </authorList>
    </citation>
    <scope>IDENTIFICATION</scope>
</reference>
<dbReference type="InterPro" id="IPR012337">
    <property type="entry name" value="RNaseH-like_sf"/>
</dbReference>
<accession>A0A0R3TVR1</accession>
<evidence type="ECO:0000313" key="11">
    <source>
        <dbReference type="Proteomes" id="UP000278807"/>
    </source>
</evidence>
<comment type="catalytic activity">
    <reaction evidence="1">
        <text>Endonucleolytic cleavage to 5'-phosphomonoester.</text>
        <dbReference type="EC" id="3.1.26.4"/>
    </reaction>
</comment>
<dbReference type="PANTHER" id="PTHR10642">
    <property type="entry name" value="RIBONUCLEASE H1"/>
    <property type="match status" value="1"/>
</dbReference>
<keyword evidence="7" id="KW-0378">Hydrolase</keyword>
<keyword evidence="11" id="KW-1185">Reference proteome</keyword>
<keyword evidence="6" id="KW-0255">Endonuclease</keyword>
<feature type="domain" description="RNase H type-1" evidence="9">
    <location>
        <begin position="295"/>
        <end position="419"/>
    </location>
</feature>
<dbReference type="PROSITE" id="PS50879">
    <property type="entry name" value="RNASE_H_1"/>
    <property type="match status" value="1"/>
</dbReference>
<feature type="coiled-coil region" evidence="8">
    <location>
        <begin position="257"/>
        <end position="284"/>
    </location>
</feature>
<proteinExistence type="inferred from homology"/>
<dbReference type="EMBL" id="UZAE01013886">
    <property type="protein sequence ID" value="VDO11693.1"/>
    <property type="molecule type" value="Genomic_DNA"/>
</dbReference>
<dbReference type="OrthoDB" id="3549410at2759"/>
<dbReference type="GO" id="GO:0043137">
    <property type="term" value="P:DNA replication, removal of RNA primer"/>
    <property type="evidence" value="ECO:0007669"/>
    <property type="project" value="TreeGrafter"/>
</dbReference>
<dbReference type="CDD" id="cd09276">
    <property type="entry name" value="Rnase_HI_RT_non_LTR"/>
    <property type="match status" value="1"/>
</dbReference>
<comment type="similarity">
    <text evidence="2">Belongs to the RNase H family.</text>
</comment>
<dbReference type="Gene3D" id="3.30.420.10">
    <property type="entry name" value="Ribonuclease H-like superfamily/Ribonuclease H"/>
    <property type="match status" value="1"/>
</dbReference>
<organism evidence="12">
    <name type="scientific">Rodentolepis nana</name>
    <name type="common">Dwarf tapeworm</name>
    <name type="synonym">Hymenolepis nana</name>
    <dbReference type="NCBI Taxonomy" id="102285"/>
    <lineage>
        <taxon>Eukaryota</taxon>
        <taxon>Metazoa</taxon>
        <taxon>Spiralia</taxon>
        <taxon>Lophotrochozoa</taxon>
        <taxon>Platyhelminthes</taxon>
        <taxon>Cestoda</taxon>
        <taxon>Eucestoda</taxon>
        <taxon>Cyclophyllidea</taxon>
        <taxon>Hymenolepididae</taxon>
        <taxon>Rodentolepis</taxon>
    </lineage>
</organism>
<sequence>MISLKQGYKRNRPRQDELQRLQILQWNAGGISQNKKIQVQKILQTYDVDIFTIMEAKISNDKLKYYQFPGYTLYLLPKYRQIANGILTGVKEGLRSHYDLIKSMGLTQDICEKIRLNVWKCQNHFKMYAIYNPPQNSLNFDLLNISRKTVVLATSVSILATCSWLQATSVSIHAVFPLGFKRHQRAYTPHIDDPGSGHKPVIASAGSGHKPVIVKNELHTSPLNFNQHPDKLCTDFTNIMIRCAKKSIPRGKTKHYRVSWSKHLEELKRKRDALRNTAGQMRSLALETINVNYLVDQWLQVFTDGSYIENQTNVGVAVYTGGYNRSAIEGEIEAVRIALCQLCCLETKFTKAVILSDSQSAINSIGNRETPKTAEIKECRKLYELLREKNKTVVLQWIPGHCGIKGNELADTLDKKGATILQFMDRPMSFHTMKALIRREFQTSRFYELKARTKEKEWTVALSDTAHWPRIEVVTEFRLRTGHDCLAKHLHKRTGHDCLAKHLHRGEYTLNPHALYPPFTDWEYTLNPHALCTDSYRTRLLDKTPSQIAVDEFRLRTEHDCLSKHLHRLGVYTQLTCTPSQIGSIHSTHMDLHRLGTTYWTTVDEFRLRTGHDCLAKHLHRLGVYTQPTPPLWNLQEELEKTHLIICPALKTRTETQRYWEARRQLMNCY</sequence>
<evidence type="ECO:0000256" key="1">
    <source>
        <dbReference type="ARBA" id="ARBA00000077"/>
    </source>
</evidence>
<evidence type="ECO:0000256" key="6">
    <source>
        <dbReference type="ARBA" id="ARBA00022759"/>
    </source>
</evidence>
<keyword evidence="8" id="KW-0175">Coiled coil</keyword>